<feature type="domain" description="AAA" evidence="1">
    <location>
        <begin position="4"/>
        <end position="177"/>
    </location>
</feature>
<organism evidence="2">
    <name type="scientific">Candidatus Caldatribacterium saccharofermentans</name>
    <dbReference type="NCBI Taxonomy" id="1454753"/>
    <lineage>
        <taxon>Bacteria</taxon>
        <taxon>Pseudomonadati</taxon>
        <taxon>Atribacterota</taxon>
        <taxon>Atribacteria</taxon>
        <taxon>Atribacterales</taxon>
        <taxon>Candidatus Caldatribacteriaceae</taxon>
        <taxon>Candidatus Caldatribacterium</taxon>
    </lineage>
</organism>
<dbReference type="RefSeq" id="WP_017873082.1">
    <property type="nucleotide sequence ID" value="NZ_CP187957.1"/>
</dbReference>
<dbReference type="EMBL" id="DTIY01000018">
    <property type="protein sequence ID" value="HGY38702.1"/>
    <property type="molecule type" value="Genomic_DNA"/>
</dbReference>
<dbReference type="InterPro" id="IPR025669">
    <property type="entry name" value="AAA_dom"/>
</dbReference>
<evidence type="ECO:0000313" key="2">
    <source>
        <dbReference type="EMBL" id="HGY38702.1"/>
    </source>
</evidence>
<protein>
    <submittedName>
        <fullName evidence="2">ParA family protein</fullName>
    </submittedName>
</protein>
<dbReference type="PANTHER" id="PTHR13696">
    <property type="entry name" value="P-LOOP CONTAINING NUCLEOSIDE TRIPHOSPHATE HYDROLASE"/>
    <property type="match status" value="1"/>
</dbReference>
<dbReference type="PANTHER" id="PTHR13696:SF52">
    <property type="entry name" value="PARA FAMILY PROTEIN CT_582"/>
    <property type="match status" value="1"/>
</dbReference>
<dbReference type="InterPro" id="IPR027417">
    <property type="entry name" value="P-loop_NTPase"/>
</dbReference>
<dbReference type="InterPro" id="IPR050678">
    <property type="entry name" value="DNA_Partitioning_ATPase"/>
</dbReference>
<proteinExistence type="predicted"/>
<dbReference type="FunFam" id="3.40.50.300:FF:000285">
    <property type="entry name" value="Sporulation initiation inhibitor Soj"/>
    <property type="match status" value="1"/>
</dbReference>
<dbReference type="Pfam" id="PF13614">
    <property type="entry name" value="AAA_31"/>
    <property type="match status" value="1"/>
</dbReference>
<dbReference type="CDD" id="cd02042">
    <property type="entry name" value="ParAB_family"/>
    <property type="match status" value="1"/>
</dbReference>
<reference evidence="2" key="1">
    <citation type="journal article" date="2020" name="mSystems">
        <title>Genome- and Community-Level Interaction Insights into Carbon Utilization and Element Cycling Functions of Hydrothermarchaeota in Hydrothermal Sediment.</title>
        <authorList>
            <person name="Zhou Z."/>
            <person name="Liu Y."/>
            <person name="Xu W."/>
            <person name="Pan J."/>
            <person name="Luo Z.H."/>
            <person name="Li M."/>
        </authorList>
    </citation>
    <scope>NUCLEOTIDE SEQUENCE [LARGE SCALE GENOMIC DNA]</scope>
    <source>
        <strain evidence="2">SpSt-82</strain>
    </source>
</reference>
<sequence length="260" mass="28495">MGTAVAVANQKGGVGKTTTCVNLGACLAERGEQVLIVDIDPQGNATSGLGIERRTLTQCVYDLLINGVEAGELLKETEVQGLWLLPATIRLAGGEVELATLPNRETRLKEGLKHLVPSFDWILVDCPPSLGLLTINALTFAHAVLVPIQCEYYALEGLGQLMTTITMVRSALNPRLELLGVLLTMFDPRTNLSQQVVDEVRRVFQEKVFRSIIPRSVRLSEAPSYGKPITLYEGTSKGAQAYRELAEEVLERVHDKAWSR</sequence>
<gene>
    <name evidence="2" type="ORF">ENW11_02670</name>
</gene>
<accession>A0A7V4WKR4</accession>
<dbReference type="PIRSF" id="PIRSF009320">
    <property type="entry name" value="Nuc_binding_HP_1000"/>
    <property type="match status" value="1"/>
</dbReference>
<comment type="caution">
    <text evidence="2">The sequence shown here is derived from an EMBL/GenBank/DDBJ whole genome shotgun (WGS) entry which is preliminary data.</text>
</comment>
<name>A0A7V4WKR4_9BACT</name>
<dbReference type="SUPFAM" id="SSF52540">
    <property type="entry name" value="P-loop containing nucleoside triphosphate hydrolases"/>
    <property type="match status" value="1"/>
</dbReference>
<dbReference type="Gene3D" id="3.40.50.300">
    <property type="entry name" value="P-loop containing nucleotide triphosphate hydrolases"/>
    <property type="match status" value="1"/>
</dbReference>
<evidence type="ECO:0000259" key="1">
    <source>
        <dbReference type="Pfam" id="PF13614"/>
    </source>
</evidence>
<dbReference type="AlphaFoldDB" id="A0A7V4WKR4"/>